<dbReference type="Gene3D" id="3.40.50.300">
    <property type="entry name" value="P-loop containing nucleotide triphosphate hydrolases"/>
    <property type="match status" value="1"/>
</dbReference>
<dbReference type="OrthoDB" id="5416609at2759"/>
<reference evidence="2 3" key="1">
    <citation type="submission" date="2017-06" db="EMBL/GenBank/DDBJ databases">
        <title>Comparative genomic analysis of Ambrosia Fusariam Clade fungi.</title>
        <authorList>
            <person name="Stajich J.E."/>
            <person name="Carrillo J."/>
            <person name="Kijimoto T."/>
            <person name="Eskalen A."/>
            <person name="O'Donnell K."/>
            <person name="Kasson M."/>
        </authorList>
    </citation>
    <scope>NUCLEOTIDE SEQUENCE [LARGE SCALE GENOMIC DNA]</scope>
    <source>
        <strain evidence="2 3">NRRL62584</strain>
    </source>
</reference>
<name>A0A428QSX3_9HYPO</name>
<comment type="caution">
    <text evidence="2">The sequence shown here is derived from an EMBL/GenBank/DDBJ whole genome shotgun (WGS) entry which is preliminary data.</text>
</comment>
<dbReference type="Pfam" id="PF13207">
    <property type="entry name" value="AAA_17"/>
    <property type="match status" value="1"/>
</dbReference>
<proteinExistence type="predicted"/>
<dbReference type="InterPro" id="IPR036412">
    <property type="entry name" value="HAD-like_sf"/>
</dbReference>
<dbReference type="STRING" id="1325734.A0A428QSX3"/>
<evidence type="ECO:0000313" key="3">
    <source>
        <dbReference type="Proteomes" id="UP000288168"/>
    </source>
</evidence>
<gene>
    <name evidence="2" type="ORF">CEP54_002881</name>
</gene>
<dbReference type="InterPro" id="IPR023214">
    <property type="entry name" value="HAD_sf"/>
</dbReference>
<dbReference type="SUPFAM" id="SSF56784">
    <property type="entry name" value="HAD-like"/>
    <property type="match status" value="1"/>
</dbReference>
<evidence type="ECO:0000259" key="1">
    <source>
        <dbReference type="Pfam" id="PF14681"/>
    </source>
</evidence>
<dbReference type="Pfam" id="PF14681">
    <property type="entry name" value="UPRTase"/>
    <property type="match status" value="1"/>
</dbReference>
<dbReference type="Gene3D" id="3.40.50.1000">
    <property type="entry name" value="HAD superfamily/HAD-like"/>
    <property type="match status" value="1"/>
</dbReference>
<keyword evidence="3" id="KW-1185">Reference proteome</keyword>
<sequence>MVIGLYGVPGSGKSFLINHLKKSMYSKSVFYESSEAIDSLVPGGLEAFQALGDLGKAVWRGRAIERIKKEALEKDKIAIVTGNFMFWPEEQAVGQPLYSVKDLHVFTHVIYLKTPAECIFQRNSRDQNEDRPVVSVEHLRKWQEAEIIGLRHVCFQSGILFHTLTDPASLCTSAEAVIGYCQFTETQVGQDYIVTDQVHDIHYEHGREKLETALVFDAANAFTSSDMGSLFWNAIDRILPQNASTYALKELLNGSLGYSHTALVQTALLLWEVVEDKYDALCEAVASSVEVNPEVVSLLRAAAEHPHILAVVVTEGPALVWEKVLERQGLSDTVSVLGEETSGMFVVSPISKGEIVHDLREFYHLHVWAFGQGPMDFMMLKEANEAVILVGDEEDGNSSTKFISALEGVASSYTNKTMIPVGRLGDPDFVKSVLRRRFEMVHATEKGAAKLLPFSMRNASTADTMPTESYKSVGTYLALEYVSELVGLEEHSMTGEQGQQLSRYQLRDEQWTSIVAITSKGEIMASGVKETFPSAKIIVGASVSDINHHLQHQRTVILVAPTINNGQKMMEYIEQIREIHRQIRIVVVAGIVHAKVTERVSLSKGMRSSAPLSP</sequence>
<dbReference type="Proteomes" id="UP000288168">
    <property type="component" value="Unassembled WGS sequence"/>
</dbReference>
<dbReference type="SUPFAM" id="SSF52540">
    <property type="entry name" value="P-loop containing nucleoside triphosphate hydrolases"/>
    <property type="match status" value="1"/>
</dbReference>
<evidence type="ECO:0000313" key="2">
    <source>
        <dbReference type="EMBL" id="RSL68341.1"/>
    </source>
</evidence>
<feature type="domain" description="Phosphoribosyltransferase" evidence="1">
    <location>
        <begin position="447"/>
        <end position="596"/>
    </location>
</feature>
<dbReference type="SUPFAM" id="SSF53271">
    <property type="entry name" value="PRTase-like"/>
    <property type="match status" value="1"/>
</dbReference>
<accession>A0A428QSX3</accession>
<dbReference type="EMBL" id="NKCI01000017">
    <property type="protein sequence ID" value="RSL68341.1"/>
    <property type="molecule type" value="Genomic_DNA"/>
</dbReference>
<dbReference type="AlphaFoldDB" id="A0A428QSX3"/>
<organism evidence="2 3">
    <name type="scientific">Fusarium duplospermum</name>
    <dbReference type="NCBI Taxonomy" id="1325734"/>
    <lineage>
        <taxon>Eukaryota</taxon>
        <taxon>Fungi</taxon>
        <taxon>Dikarya</taxon>
        <taxon>Ascomycota</taxon>
        <taxon>Pezizomycotina</taxon>
        <taxon>Sordariomycetes</taxon>
        <taxon>Hypocreomycetidae</taxon>
        <taxon>Hypocreales</taxon>
        <taxon>Nectriaceae</taxon>
        <taxon>Fusarium</taxon>
        <taxon>Fusarium solani species complex</taxon>
    </lineage>
</organism>
<dbReference type="InterPro" id="IPR029057">
    <property type="entry name" value="PRTase-like"/>
</dbReference>
<dbReference type="InterPro" id="IPR000836">
    <property type="entry name" value="PRTase_dom"/>
</dbReference>
<dbReference type="Gene3D" id="3.40.50.2020">
    <property type="match status" value="1"/>
</dbReference>
<dbReference type="Pfam" id="PF12710">
    <property type="entry name" value="HAD"/>
    <property type="match status" value="1"/>
</dbReference>
<protein>
    <recommendedName>
        <fullName evidence="1">Phosphoribosyltransferase domain-containing protein</fullName>
    </recommendedName>
</protein>
<dbReference type="InterPro" id="IPR027417">
    <property type="entry name" value="P-loop_NTPase"/>
</dbReference>